<dbReference type="Pfam" id="PF09907">
    <property type="entry name" value="HigB_toxin"/>
    <property type="match status" value="1"/>
</dbReference>
<dbReference type="GO" id="GO:0110001">
    <property type="term" value="C:toxin-antitoxin complex"/>
    <property type="evidence" value="ECO:0007669"/>
    <property type="project" value="InterPro"/>
</dbReference>
<evidence type="ECO:0000313" key="1">
    <source>
        <dbReference type="EMBL" id="UUO68671.1"/>
    </source>
</evidence>
<dbReference type="AlphaFoldDB" id="A0AAE9SX45"/>
<organism evidence="1 2">
    <name type="scientific">Bradyrhizobium betae</name>
    <dbReference type="NCBI Taxonomy" id="244734"/>
    <lineage>
        <taxon>Bacteria</taxon>
        <taxon>Pseudomonadati</taxon>
        <taxon>Pseudomonadota</taxon>
        <taxon>Alphaproteobacteria</taxon>
        <taxon>Hyphomicrobiales</taxon>
        <taxon>Nitrobacteraceae</taxon>
        <taxon>Bradyrhizobium</taxon>
    </lineage>
</organism>
<dbReference type="Proteomes" id="UP001058872">
    <property type="component" value="Chromosome"/>
</dbReference>
<evidence type="ECO:0000313" key="2">
    <source>
        <dbReference type="Proteomes" id="UP001058872"/>
    </source>
</evidence>
<sequence>MAMNVIARRALKVFWERHPQAETPLDTWYEIVSKGDWSGPADLKRAFGNNIDFVGDNRAIFDIGGNKYRLVVHFSYKFKTALIKFVGTHAEYDGIDAETV</sequence>
<protein>
    <submittedName>
        <fullName evidence="1">Addiction module toxin RelE</fullName>
    </submittedName>
</protein>
<gene>
    <name evidence="1" type="ORF">DCM83_27940</name>
</gene>
<dbReference type="GO" id="GO:0003723">
    <property type="term" value="F:RNA binding"/>
    <property type="evidence" value="ECO:0007669"/>
    <property type="project" value="InterPro"/>
</dbReference>
<reference evidence="1" key="1">
    <citation type="submission" date="2018-04" db="EMBL/GenBank/DDBJ databases">
        <title>Genomes of Endosymbiotic and Endophytic Bradyrhizobium Publication status.</title>
        <authorList>
            <person name="Guha S."/>
            <person name="Jorrin B."/>
            <person name="Sarkar M."/>
            <person name="Poole P.S."/>
            <person name="DasGupta M."/>
        </authorList>
    </citation>
    <scope>NUCLEOTIDE SEQUENCE</scope>
    <source>
        <strain evidence="1">WBOS16</strain>
    </source>
</reference>
<accession>A0AAE9SX45</accession>
<dbReference type="InterPro" id="IPR018669">
    <property type="entry name" value="Toxin_HigB"/>
</dbReference>
<name>A0AAE9SX45_9BRAD</name>
<dbReference type="EMBL" id="CP028989">
    <property type="protein sequence ID" value="UUO68671.1"/>
    <property type="molecule type" value="Genomic_DNA"/>
</dbReference>
<proteinExistence type="predicted"/>
<dbReference type="GO" id="GO:0004519">
    <property type="term" value="F:endonuclease activity"/>
    <property type="evidence" value="ECO:0007669"/>
    <property type="project" value="InterPro"/>
</dbReference>